<reference evidence="2" key="1">
    <citation type="submission" date="2021-04" db="EMBL/GenBank/DDBJ databases">
        <title>Mitogenome analysis reveals the evolution and host adaptation in Rhizoctonia solani.</title>
        <authorList>
            <person name="Zheng A."/>
            <person name="Lin R."/>
            <person name="Xia Y."/>
            <person name="Zhang D."/>
            <person name="Xiang X."/>
            <person name="Niu X."/>
            <person name="Liu Y."/>
            <person name="Jiang L."/>
            <person name="Wang X."/>
        </authorList>
    </citation>
    <scope>NUCLEOTIDE SEQUENCE</scope>
    <source>
        <strain evidence="2">AG1-IB</strain>
    </source>
</reference>
<organism evidence="2">
    <name type="scientific">Rhizoctonia solani</name>
    <dbReference type="NCBI Taxonomy" id="456999"/>
    <lineage>
        <taxon>Eukaryota</taxon>
        <taxon>Fungi</taxon>
        <taxon>Dikarya</taxon>
        <taxon>Basidiomycota</taxon>
        <taxon>Agaricomycotina</taxon>
        <taxon>Agaricomycetes</taxon>
        <taxon>Cantharellales</taxon>
        <taxon>Ceratobasidiaceae</taxon>
        <taxon>Rhizoctonia</taxon>
    </lineage>
</organism>
<evidence type="ECO:0000259" key="1">
    <source>
        <dbReference type="Pfam" id="PF03161"/>
    </source>
</evidence>
<name>A0A8E8L8Q2_9AGAM</name>
<dbReference type="InterPro" id="IPR004860">
    <property type="entry name" value="LAGLIDADG_dom"/>
</dbReference>
<protein>
    <submittedName>
        <fullName evidence="2">LAGLIDADG homing endonuclease</fullName>
    </submittedName>
</protein>
<dbReference type="GO" id="GO:0004519">
    <property type="term" value="F:endonuclease activity"/>
    <property type="evidence" value="ECO:0007669"/>
    <property type="project" value="UniProtKB-KW"/>
</dbReference>
<dbReference type="AlphaFoldDB" id="A0A8E8L8Q2"/>
<dbReference type="EMBL" id="MW995475">
    <property type="protein sequence ID" value="QWC53715.1"/>
    <property type="molecule type" value="Genomic_DNA"/>
</dbReference>
<keyword evidence="2" id="KW-0540">Nuclease</keyword>
<feature type="domain" description="Homing endonuclease LAGLIDADG" evidence="1">
    <location>
        <begin position="97"/>
        <end position="264"/>
    </location>
</feature>
<accession>A0A8E8L8Q2</accession>
<proteinExistence type="predicted"/>
<evidence type="ECO:0000313" key="2">
    <source>
        <dbReference type="EMBL" id="QWC53715.1"/>
    </source>
</evidence>
<dbReference type="Pfam" id="PF03161">
    <property type="entry name" value="LAGLIDADG_2"/>
    <property type="match status" value="1"/>
</dbReference>
<gene>
    <name evidence="2" type="primary">mbg11</name>
</gene>
<keyword evidence="2" id="KW-0496">Mitochondrion</keyword>
<keyword evidence="2" id="KW-0378">Hydrolase</keyword>
<keyword evidence="2" id="KW-0255">Endonuclease</keyword>
<sequence>MGQRSSQKVSVSLFKILATALPSLRISPLLAFVLVGTGTLLFNVMYIQSIGSGLTSFGDLFIFSLIPVKPGNVNPAKRFSLSKAEKEALSLTPELKDMIIGLCLGDLNINKQVANARLKFSQSVIHKDYLMHLYDIFNIFCGAVPSFYSPSPDIRTGKVYPALSFKTLSLPCFNELYELFYHDGKKIVPSNIFELLTPLGLCYWICDDGSFCKRFRVITLSTHSFSLPEVNLLVNVLNNKFGLKSTINQSNGGFRIRISSKSLPVMQNLLSPHMPTMMKHKIGL</sequence>
<geneLocation type="mitochondrion" evidence="2"/>